<evidence type="ECO:0000256" key="4">
    <source>
        <dbReference type="ARBA" id="ARBA00022737"/>
    </source>
</evidence>
<keyword evidence="2" id="KW-0963">Cytoplasm</keyword>
<keyword evidence="5" id="KW-0282">Flagellum</keyword>
<dbReference type="Pfam" id="PF14580">
    <property type="entry name" value="LRR_9"/>
    <property type="match status" value="1"/>
</dbReference>
<dbReference type="EMBL" id="JTDF01000040">
    <property type="protein sequence ID" value="KAF8572424.1"/>
    <property type="molecule type" value="Genomic_DNA"/>
</dbReference>
<dbReference type="SMART" id="SM00365">
    <property type="entry name" value="LRR_SD22"/>
    <property type="match status" value="4"/>
</dbReference>
<dbReference type="Gene3D" id="3.80.10.10">
    <property type="entry name" value="Ribonuclease Inhibitor"/>
    <property type="match status" value="1"/>
</dbReference>
<sequence length="547" mass="64140">MNVESRPLSSKTVEESIPVFETFQGTRTQRLWGTKEPTIITQTLLRAAVYAQGPKEEAGRIARVEGIDFAIVENLALNFQNILRIGNLDEFRNLRKLQLDNNLIEKIENLDRLVNLTWLDLSFNRIEKIENLEDLQNLEDISLFSNQIKKIEGLCSLKKLKYLSLGKNLLANLTDVLYLRQFRSLNSLTLEGCPLTTDPNYKSYVCAFLSELQYLDYQRIREHMRHAAYMKYQMTVDQFNEKMRESLEIEQHCEKRRREAEYHASAFVDEVEGDSLYESILHADPDGQRFLPLPLVGEIVEQYRDKLADSCRMLFQFGLEEHTKRQHEENCLRAALKDVKDADRRAGMKLIEEFLDYKQKALHRLESIHETQTSVMEEILADYREEIHELWDHLMANEMVISEQIEEVCNEFGRNIREMVAYFLEGSQNYLMKCREAANNFHDRLVEATLPYAERLTKSDPSDTEQLLFPDRETMANCLALSKEKQSTRIDRCEESMSKRAREWCDQLIASLHQEEVLQRHLNRVTEINLFVDNQRTELDSYDLGVI</sequence>
<comment type="subcellular location">
    <subcellularLocation>
        <location evidence="1">Cytoplasm</location>
        <location evidence="1">Cytoskeleton</location>
        <location evidence="1">Flagellum axoneme</location>
    </subcellularLocation>
</comment>
<dbReference type="OrthoDB" id="27917at2759"/>
<comment type="caution">
    <text evidence="12">The sequence shown here is derived from an EMBL/GenBank/DDBJ whole genome shotgun (WGS) entry which is preliminary data.</text>
</comment>
<evidence type="ECO:0000256" key="3">
    <source>
        <dbReference type="ARBA" id="ARBA00022614"/>
    </source>
</evidence>
<reference evidence="12 13" key="1">
    <citation type="submission" date="2019-07" db="EMBL/GenBank/DDBJ databases">
        <title>Annotation for the trematode Paragonimus westermani.</title>
        <authorList>
            <person name="Choi Y.-J."/>
        </authorList>
    </citation>
    <scope>NUCLEOTIDE SEQUENCE [LARGE SCALE GENOMIC DNA]</scope>
    <source>
        <strain evidence="12">180907_Pwestermani</strain>
    </source>
</reference>
<evidence type="ECO:0000256" key="11">
    <source>
        <dbReference type="ARBA" id="ARBA00040950"/>
    </source>
</evidence>
<keyword evidence="13" id="KW-1185">Reference proteome</keyword>
<dbReference type="AlphaFoldDB" id="A0A8T0DYZ8"/>
<dbReference type="PROSITE" id="PS51450">
    <property type="entry name" value="LRR"/>
    <property type="match status" value="3"/>
</dbReference>
<organism evidence="12 13">
    <name type="scientific">Paragonimus westermani</name>
    <dbReference type="NCBI Taxonomy" id="34504"/>
    <lineage>
        <taxon>Eukaryota</taxon>
        <taxon>Metazoa</taxon>
        <taxon>Spiralia</taxon>
        <taxon>Lophotrochozoa</taxon>
        <taxon>Platyhelminthes</taxon>
        <taxon>Trematoda</taxon>
        <taxon>Digenea</taxon>
        <taxon>Plagiorchiida</taxon>
        <taxon>Troglotremata</taxon>
        <taxon>Troglotrematidae</taxon>
        <taxon>Paragonimus</taxon>
    </lineage>
</organism>
<keyword evidence="6" id="KW-0175">Coiled coil</keyword>
<protein>
    <recommendedName>
        <fullName evidence="11">Dynein regulatory complex subunit 3</fullName>
    </recommendedName>
</protein>
<proteinExistence type="inferred from homology"/>
<dbReference type="Proteomes" id="UP000699462">
    <property type="component" value="Unassembled WGS sequence"/>
</dbReference>
<accession>A0A8T0DYZ8</accession>
<dbReference type="InterPro" id="IPR050576">
    <property type="entry name" value="Cilia_flagella_integrity"/>
</dbReference>
<evidence type="ECO:0000256" key="10">
    <source>
        <dbReference type="ARBA" id="ARBA00038378"/>
    </source>
</evidence>
<dbReference type="InterPro" id="IPR032675">
    <property type="entry name" value="LRR_dom_sf"/>
</dbReference>
<keyword evidence="7" id="KW-0969">Cilium</keyword>
<keyword evidence="9" id="KW-0966">Cell projection</keyword>
<keyword evidence="3" id="KW-0433">Leucine-rich repeat</keyword>
<dbReference type="SUPFAM" id="SSF52058">
    <property type="entry name" value="L domain-like"/>
    <property type="match status" value="1"/>
</dbReference>
<evidence type="ECO:0000256" key="2">
    <source>
        <dbReference type="ARBA" id="ARBA00022490"/>
    </source>
</evidence>
<dbReference type="GO" id="GO:0005929">
    <property type="term" value="C:cilium"/>
    <property type="evidence" value="ECO:0007669"/>
    <property type="project" value="TreeGrafter"/>
</dbReference>
<evidence type="ECO:0000313" key="12">
    <source>
        <dbReference type="EMBL" id="KAF8572424.1"/>
    </source>
</evidence>
<evidence type="ECO:0000256" key="6">
    <source>
        <dbReference type="ARBA" id="ARBA00023054"/>
    </source>
</evidence>
<name>A0A8T0DYZ8_9TREM</name>
<evidence type="ECO:0000256" key="9">
    <source>
        <dbReference type="ARBA" id="ARBA00023273"/>
    </source>
</evidence>
<keyword evidence="4" id="KW-0677">Repeat</keyword>
<dbReference type="PANTHER" id="PTHR45973:SF12">
    <property type="entry name" value="DYNEIN REGULATORY COMPLEX SUBUNIT 3"/>
    <property type="match status" value="1"/>
</dbReference>
<dbReference type="PANTHER" id="PTHR45973">
    <property type="entry name" value="PROTEIN PHOSPHATASE 1 REGULATORY SUBUNIT SDS22-RELATED"/>
    <property type="match status" value="1"/>
</dbReference>
<evidence type="ECO:0000256" key="8">
    <source>
        <dbReference type="ARBA" id="ARBA00023212"/>
    </source>
</evidence>
<evidence type="ECO:0000256" key="5">
    <source>
        <dbReference type="ARBA" id="ARBA00022846"/>
    </source>
</evidence>
<dbReference type="InterPro" id="IPR001611">
    <property type="entry name" value="Leu-rich_rpt"/>
</dbReference>
<keyword evidence="8" id="KW-0206">Cytoskeleton</keyword>
<comment type="similarity">
    <text evidence="10">Belongs to the DRC3 family.</text>
</comment>
<evidence type="ECO:0000313" key="13">
    <source>
        <dbReference type="Proteomes" id="UP000699462"/>
    </source>
</evidence>
<evidence type="ECO:0000256" key="7">
    <source>
        <dbReference type="ARBA" id="ARBA00023069"/>
    </source>
</evidence>
<gene>
    <name evidence="12" type="ORF">P879_01037</name>
</gene>
<evidence type="ECO:0000256" key="1">
    <source>
        <dbReference type="ARBA" id="ARBA00004611"/>
    </source>
</evidence>